<evidence type="ECO:0000313" key="6">
    <source>
        <dbReference type="Proteomes" id="UP000886476"/>
    </source>
</evidence>
<dbReference type="Gene3D" id="2.120.10.30">
    <property type="entry name" value="TolB, C-terminal domain"/>
    <property type="match status" value="1"/>
</dbReference>
<dbReference type="Proteomes" id="UP000886476">
    <property type="component" value="Unassembled WGS sequence"/>
</dbReference>
<keyword evidence="1" id="KW-0732">Signal</keyword>
<dbReference type="InterPro" id="IPR011042">
    <property type="entry name" value="6-blade_b-propeller_TolB-like"/>
</dbReference>
<name>A0ABX2CDE3_9BRAD</name>
<accession>A0ABX2CDE3</accession>
<reference evidence="5" key="1">
    <citation type="submission" date="2020-05" db="EMBL/GenBank/DDBJ databases">
        <title>Nod-independent and nitrogen-fixing Bradyrhizobium aeschynomene sp. nov. isolated from nodules of Aeschynomene indica.</title>
        <authorList>
            <person name="Zhang Z."/>
        </authorList>
    </citation>
    <scope>NUCLEOTIDE SEQUENCE</scope>
    <source>
        <strain evidence="5">83012</strain>
    </source>
</reference>
<dbReference type="Pfam" id="PF01436">
    <property type="entry name" value="NHL"/>
    <property type="match status" value="1"/>
</dbReference>
<feature type="repeat" description="NHL" evidence="4">
    <location>
        <begin position="160"/>
        <end position="199"/>
    </location>
</feature>
<evidence type="ECO:0008006" key="7">
    <source>
        <dbReference type="Google" id="ProtNLM"/>
    </source>
</evidence>
<evidence type="ECO:0000313" key="5">
    <source>
        <dbReference type="EMBL" id="NPU66257.1"/>
    </source>
</evidence>
<keyword evidence="6" id="KW-1185">Reference proteome</keyword>
<keyword evidence="2" id="KW-0677">Repeat</keyword>
<dbReference type="PANTHER" id="PTHR10680:SF38">
    <property type="entry name" value="BLL1368 PROTEIN"/>
    <property type="match status" value="1"/>
</dbReference>
<keyword evidence="3" id="KW-0325">Glycoprotein</keyword>
<comment type="caution">
    <text evidence="5">The sequence shown here is derived from an EMBL/GenBank/DDBJ whole genome shotgun (WGS) entry which is preliminary data.</text>
</comment>
<evidence type="ECO:0000256" key="4">
    <source>
        <dbReference type="PROSITE-ProRule" id="PRU00504"/>
    </source>
</evidence>
<dbReference type="PANTHER" id="PTHR10680">
    <property type="entry name" value="PEPTIDYL-GLYCINE ALPHA-AMIDATING MONOOXYGENASE"/>
    <property type="match status" value="1"/>
</dbReference>
<sequence length="324" mass="35347">MSATLGTGDYTYRVVKNWAKLPEGFALTDVASVAVDSRDRVYAFNRGAHPMIVFDRDGNFLRSWGEGLFSRAHGLSIDADDNLYCTDDGDHTVRKCTADGKVLLTIGLPERPSPFMSGEPFNRCTHTALSPSGEIYVSDGYGNARVHKYTPEGKLLRSWGEPGSDPGQFNIVHNIATDADGFVYVADRENHRIQIFDGNGRYETQWNNLHRPCALCACGAKRKTFIIGELGPGMPVNLNVPNLGPRLTITDAGGRRLARLGGEHGPGLETGRFLAPHGLAIDSRGDIYVGEVGVTNWSTSFPGQAMPAEVNTHRCLQKLERVAT</sequence>
<proteinExistence type="predicted"/>
<organism evidence="5 6">
    <name type="scientific">Bradyrhizobium aeschynomenes</name>
    <dbReference type="NCBI Taxonomy" id="2734909"/>
    <lineage>
        <taxon>Bacteria</taxon>
        <taxon>Pseudomonadati</taxon>
        <taxon>Pseudomonadota</taxon>
        <taxon>Alphaproteobacteria</taxon>
        <taxon>Hyphomicrobiales</taxon>
        <taxon>Nitrobacteraceae</taxon>
        <taxon>Bradyrhizobium</taxon>
    </lineage>
</organism>
<evidence type="ECO:0000256" key="2">
    <source>
        <dbReference type="ARBA" id="ARBA00022737"/>
    </source>
</evidence>
<protein>
    <recommendedName>
        <fullName evidence="7">NHL repeat-containing protein</fullName>
    </recommendedName>
</protein>
<gene>
    <name evidence="5" type="ORF">HL667_14730</name>
</gene>
<dbReference type="CDD" id="cd14958">
    <property type="entry name" value="NHL_PAL_like"/>
    <property type="match status" value="1"/>
</dbReference>
<dbReference type="InterPro" id="IPR001258">
    <property type="entry name" value="NHL_repeat"/>
</dbReference>
<dbReference type="RefSeq" id="WP_172111354.1">
    <property type="nucleotide sequence ID" value="NZ_JABFDN010000004.1"/>
</dbReference>
<dbReference type="EMBL" id="JABFDN010000004">
    <property type="protein sequence ID" value="NPU66257.1"/>
    <property type="molecule type" value="Genomic_DNA"/>
</dbReference>
<evidence type="ECO:0000256" key="3">
    <source>
        <dbReference type="ARBA" id="ARBA00023180"/>
    </source>
</evidence>
<dbReference type="SUPFAM" id="SSF101898">
    <property type="entry name" value="NHL repeat"/>
    <property type="match status" value="1"/>
</dbReference>
<evidence type="ECO:0000256" key="1">
    <source>
        <dbReference type="ARBA" id="ARBA00022729"/>
    </source>
</evidence>
<dbReference type="PROSITE" id="PS51125">
    <property type="entry name" value="NHL"/>
    <property type="match status" value="1"/>
</dbReference>